<keyword evidence="24" id="KW-1185">Reference proteome</keyword>
<reference evidence="23 24" key="1">
    <citation type="submission" date="2018-10" db="EMBL/GenBank/DDBJ databases">
        <title>Genomic Encyclopedia of Archaeal and Bacterial Type Strains, Phase II (KMG-II): from individual species to whole genera.</title>
        <authorList>
            <person name="Goeker M."/>
        </authorList>
    </citation>
    <scope>NUCLEOTIDE SEQUENCE [LARGE SCALE GENOMIC DNA]</scope>
    <source>
        <strain evidence="23 24">DSM 19839</strain>
    </source>
</reference>
<dbReference type="PANTHER" id="PTHR12053">
    <property type="entry name" value="PROTEASE FAMILY M28 PLASMA GLUTAMATE CARBOXYPEPTIDASE-RELATED"/>
    <property type="match status" value="1"/>
</dbReference>
<protein>
    <recommendedName>
        <fullName evidence="5">Carboxypeptidase Q</fullName>
    </recommendedName>
    <alternativeName>
        <fullName evidence="20">Plasma glutamate carboxypeptidase</fullName>
    </alternativeName>
</protein>
<dbReference type="Gene3D" id="3.40.630.10">
    <property type="entry name" value="Zn peptidases"/>
    <property type="match status" value="1"/>
</dbReference>
<keyword evidence="13" id="KW-0862">Zinc</keyword>
<keyword evidence="16" id="KW-0865">Zymogen</keyword>
<dbReference type="GO" id="GO:0005576">
    <property type="term" value="C:extracellular region"/>
    <property type="evidence" value="ECO:0007669"/>
    <property type="project" value="UniProtKB-SubCell"/>
</dbReference>
<evidence type="ECO:0000256" key="20">
    <source>
        <dbReference type="ARBA" id="ARBA00033328"/>
    </source>
</evidence>
<dbReference type="Proteomes" id="UP000276282">
    <property type="component" value="Unassembled WGS sequence"/>
</dbReference>
<evidence type="ECO:0000259" key="22">
    <source>
        <dbReference type="Pfam" id="PF04389"/>
    </source>
</evidence>
<keyword evidence="6" id="KW-0964">Secreted</keyword>
<evidence type="ECO:0000256" key="3">
    <source>
        <dbReference type="ARBA" id="ARBA00004555"/>
    </source>
</evidence>
<evidence type="ECO:0000256" key="12">
    <source>
        <dbReference type="ARBA" id="ARBA00022824"/>
    </source>
</evidence>
<evidence type="ECO:0000256" key="19">
    <source>
        <dbReference type="ARBA" id="ARBA00025833"/>
    </source>
</evidence>
<name>A0A495P7A6_9FLAO</name>
<evidence type="ECO:0000256" key="16">
    <source>
        <dbReference type="ARBA" id="ARBA00023145"/>
    </source>
</evidence>
<evidence type="ECO:0000256" key="13">
    <source>
        <dbReference type="ARBA" id="ARBA00022833"/>
    </source>
</evidence>
<organism evidence="23 24">
    <name type="scientific">Gillisia mitskevichiae</name>
    <dbReference type="NCBI Taxonomy" id="270921"/>
    <lineage>
        <taxon>Bacteria</taxon>
        <taxon>Pseudomonadati</taxon>
        <taxon>Bacteroidota</taxon>
        <taxon>Flavobacteriia</taxon>
        <taxon>Flavobacteriales</taxon>
        <taxon>Flavobacteriaceae</taxon>
        <taxon>Gillisia</taxon>
    </lineage>
</organism>
<evidence type="ECO:0000256" key="1">
    <source>
        <dbReference type="ARBA" id="ARBA00004240"/>
    </source>
</evidence>
<dbReference type="GO" id="GO:0046872">
    <property type="term" value="F:metal ion binding"/>
    <property type="evidence" value="ECO:0007669"/>
    <property type="project" value="UniProtKB-KW"/>
</dbReference>
<dbReference type="Gene3D" id="3.50.30.30">
    <property type="match status" value="1"/>
</dbReference>
<feature type="chain" id="PRO_5019839317" description="Carboxypeptidase Q" evidence="21">
    <location>
        <begin position="20"/>
        <end position="471"/>
    </location>
</feature>
<evidence type="ECO:0000256" key="18">
    <source>
        <dbReference type="ARBA" id="ARBA00023228"/>
    </source>
</evidence>
<dbReference type="Pfam" id="PF04389">
    <property type="entry name" value="Peptidase_M28"/>
    <property type="match status" value="1"/>
</dbReference>
<evidence type="ECO:0000256" key="6">
    <source>
        <dbReference type="ARBA" id="ARBA00022525"/>
    </source>
</evidence>
<dbReference type="GO" id="GO:0070573">
    <property type="term" value="F:metallodipeptidase activity"/>
    <property type="evidence" value="ECO:0007669"/>
    <property type="project" value="InterPro"/>
</dbReference>
<evidence type="ECO:0000256" key="7">
    <source>
        <dbReference type="ARBA" id="ARBA00022645"/>
    </source>
</evidence>
<evidence type="ECO:0000256" key="10">
    <source>
        <dbReference type="ARBA" id="ARBA00022729"/>
    </source>
</evidence>
<keyword evidence="14" id="KW-0333">Golgi apparatus</keyword>
<keyword evidence="18" id="KW-0458">Lysosome</keyword>
<dbReference type="EMBL" id="RBLG01000004">
    <property type="protein sequence ID" value="RKS45092.1"/>
    <property type="molecule type" value="Genomic_DNA"/>
</dbReference>
<sequence length="471" mass="52167">MRKILIVGLSILCSQLSFSQNSNKQEDSLNLRKLYDMSLLNGKSYLWLEHLSNDIGGRLSGSLDAQKAVEYTKKELETLGLDKVWLQPVMVPKWVRGAKEFAYIETAPGSTRNINITALGGSVSTPMGGAKAQVIEVQGIEDLARYGEAQIKGKIVFYNRPMRADLINTFEAYGGCVDQRYSGAAEAAKYGAIGVLVRSMNLRLDDFPHTGTMSYGELRPSQRIPAAAISTNDAEYLSSLLKIEKKAEVYFKLNSEQLPDVQSYNVIGEITGSEFPNEYIVVGGHLDSWDVGDGSHDDGAGVVQSMEVLRLFKESGIKPKRSIRVVLFMNEENGLRGGNKYAEIAEEKNENHIFALESDSGGFTPRGFSFEARQDQFNQIAAWESLFKPYLIHYFELGHGGADIGPLKNGKTVLAGLVPDSQRYFDHHHSENDTFDQINKRELELGAATMASMIYLVDKYGLSNTSEVSKL</sequence>
<keyword evidence="8" id="KW-0645">Protease</keyword>
<dbReference type="OrthoDB" id="9769665at2"/>
<dbReference type="InterPro" id="IPR039866">
    <property type="entry name" value="CPQ"/>
</dbReference>
<dbReference type="GO" id="GO:0006508">
    <property type="term" value="P:proteolysis"/>
    <property type="evidence" value="ECO:0007669"/>
    <property type="project" value="UniProtKB-KW"/>
</dbReference>
<evidence type="ECO:0000256" key="17">
    <source>
        <dbReference type="ARBA" id="ARBA00023180"/>
    </source>
</evidence>
<evidence type="ECO:0000256" key="4">
    <source>
        <dbReference type="ARBA" id="ARBA00004613"/>
    </source>
</evidence>
<dbReference type="SUPFAM" id="SSF53187">
    <property type="entry name" value="Zn-dependent exopeptidases"/>
    <property type="match status" value="1"/>
</dbReference>
<dbReference type="AlphaFoldDB" id="A0A495P7A6"/>
<gene>
    <name evidence="23" type="ORF">BC962_2767</name>
</gene>
<comment type="subunit">
    <text evidence="19">Homodimer. The monomeric form is inactive while the homodimer is active.</text>
</comment>
<accession>A0A495P7A6</accession>
<dbReference type="GO" id="GO:0005764">
    <property type="term" value="C:lysosome"/>
    <property type="evidence" value="ECO:0007669"/>
    <property type="project" value="UniProtKB-SubCell"/>
</dbReference>
<evidence type="ECO:0000313" key="24">
    <source>
        <dbReference type="Proteomes" id="UP000276282"/>
    </source>
</evidence>
<evidence type="ECO:0000256" key="14">
    <source>
        <dbReference type="ARBA" id="ARBA00023034"/>
    </source>
</evidence>
<evidence type="ECO:0000256" key="21">
    <source>
        <dbReference type="SAM" id="SignalP"/>
    </source>
</evidence>
<comment type="subcellular location">
    <subcellularLocation>
        <location evidence="1">Endoplasmic reticulum</location>
    </subcellularLocation>
    <subcellularLocation>
        <location evidence="3">Golgi apparatus</location>
    </subcellularLocation>
    <subcellularLocation>
        <location evidence="2">Lysosome</location>
    </subcellularLocation>
    <subcellularLocation>
        <location evidence="4">Secreted</location>
    </subcellularLocation>
</comment>
<evidence type="ECO:0000256" key="8">
    <source>
        <dbReference type="ARBA" id="ARBA00022670"/>
    </source>
</evidence>
<dbReference type="PANTHER" id="PTHR12053:SF3">
    <property type="entry name" value="CARBOXYPEPTIDASE Q"/>
    <property type="match status" value="1"/>
</dbReference>
<evidence type="ECO:0000256" key="9">
    <source>
        <dbReference type="ARBA" id="ARBA00022723"/>
    </source>
</evidence>
<dbReference type="RefSeq" id="WP_121346557.1">
    <property type="nucleotide sequence ID" value="NZ_RBLG01000004.1"/>
</dbReference>
<keyword evidence="10 21" id="KW-0732">Signal</keyword>
<keyword evidence="17" id="KW-0325">Glycoprotein</keyword>
<comment type="caution">
    <text evidence="23">The sequence shown here is derived from an EMBL/GenBank/DDBJ whole genome shotgun (WGS) entry which is preliminary data.</text>
</comment>
<evidence type="ECO:0000256" key="5">
    <source>
        <dbReference type="ARBA" id="ARBA00014116"/>
    </source>
</evidence>
<keyword evidence="9" id="KW-0479">Metal-binding</keyword>
<evidence type="ECO:0000256" key="11">
    <source>
        <dbReference type="ARBA" id="ARBA00022801"/>
    </source>
</evidence>
<keyword evidence="15" id="KW-0482">Metalloprotease</keyword>
<proteinExistence type="predicted"/>
<keyword evidence="11" id="KW-0378">Hydrolase</keyword>
<dbReference type="GO" id="GO:0004180">
    <property type="term" value="F:carboxypeptidase activity"/>
    <property type="evidence" value="ECO:0007669"/>
    <property type="project" value="UniProtKB-KW"/>
</dbReference>
<dbReference type="InterPro" id="IPR007484">
    <property type="entry name" value="Peptidase_M28"/>
</dbReference>
<evidence type="ECO:0000256" key="15">
    <source>
        <dbReference type="ARBA" id="ARBA00023049"/>
    </source>
</evidence>
<feature type="domain" description="Peptidase M28" evidence="22">
    <location>
        <begin position="265"/>
        <end position="451"/>
    </location>
</feature>
<keyword evidence="12" id="KW-0256">Endoplasmic reticulum</keyword>
<evidence type="ECO:0000256" key="2">
    <source>
        <dbReference type="ARBA" id="ARBA00004371"/>
    </source>
</evidence>
<feature type="signal peptide" evidence="21">
    <location>
        <begin position="1"/>
        <end position="19"/>
    </location>
</feature>
<keyword evidence="7" id="KW-0121">Carboxypeptidase</keyword>
<evidence type="ECO:0000313" key="23">
    <source>
        <dbReference type="EMBL" id="RKS45092.1"/>
    </source>
</evidence>